<evidence type="ECO:0000313" key="4">
    <source>
        <dbReference type="Proteomes" id="UP000022910"/>
    </source>
</evidence>
<dbReference type="Pfam" id="PF08265">
    <property type="entry name" value="YL1_C"/>
    <property type="match status" value="1"/>
</dbReference>
<dbReference type="PANTHER" id="PTHR13275">
    <property type="entry name" value="YL-1 PROTEIN TRANSCRIPTION FACTOR-LIKE 1"/>
    <property type="match status" value="1"/>
</dbReference>
<dbReference type="AlphaFoldDB" id="A0A015JLL4"/>
<sequence>MLAEKLREYEARKALIPKKEKIPEKPKTQEELLAQAKITEEKNLASLHAYEIKEAEKKRTVTKLNKVRINGPFIRQISYVCGDDKINKKPRLITEVPANEDENNVTIEIHDAKDTNNINSQNGQEVSSDNLECKRNTKNLIIFKDFDRKHEAELFQEWRTKPQEVEKAICPITGEPAKYKDPKSGVPYANLEAYKKLQQILRHEYLWSSEKGTFVIKSFNSKKRNAIKAKKGTNRVNSRIKIVKT</sequence>
<reference evidence="3 4" key="1">
    <citation type="submission" date="2014-02" db="EMBL/GenBank/DDBJ databases">
        <title>Single nucleus genome sequencing reveals high similarity among nuclei of an endomycorrhizal fungus.</title>
        <authorList>
            <person name="Lin K."/>
            <person name="Geurts R."/>
            <person name="Zhang Z."/>
            <person name="Limpens E."/>
            <person name="Saunders D.G."/>
            <person name="Mu D."/>
            <person name="Pang E."/>
            <person name="Cao H."/>
            <person name="Cha H."/>
            <person name="Lin T."/>
            <person name="Zhou Q."/>
            <person name="Shang Y."/>
            <person name="Li Y."/>
            <person name="Ivanov S."/>
            <person name="Sharma T."/>
            <person name="Velzen R.V."/>
            <person name="Ruijter N.D."/>
            <person name="Aanen D.K."/>
            <person name="Win J."/>
            <person name="Kamoun S."/>
            <person name="Bisseling T."/>
            <person name="Huang S."/>
        </authorList>
    </citation>
    <scope>NUCLEOTIDE SEQUENCE [LARGE SCALE GENOMIC DNA]</scope>
    <source>
        <strain evidence="4">DAOM197198w</strain>
    </source>
</reference>
<dbReference type="STRING" id="1432141.A0A015JLL4"/>
<dbReference type="HOGENOM" id="CLU_1134076_0_0_1"/>
<comment type="caution">
    <text evidence="3">The sequence shown here is derived from an EMBL/GenBank/DDBJ whole genome shotgun (WGS) entry which is preliminary data.</text>
</comment>
<gene>
    <name evidence="3" type="ORF">RirG_087850</name>
</gene>
<dbReference type="InterPro" id="IPR013272">
    <property type="entry name" value="Vps72/YL1_C"/>
</dbReference>
<accession>A0A015JLL4</accession>
<evidence type="ECO:0000313" key="3">
    <source>
        <dbReference type="EMBL" id="EXX70402.1"/>
    </source>
</evidence>
<keyword evidence="4" id="KW-1185">Reference proteome</keyword>
<dbReference type="InterPro" id="IPR046757">
    <property type="entry name" value="YL1_N"/>
</dbReference>
<dbReference type="OMA" id="HEMRWAS"/>
<evidence type="ECO:0000256" key="1">
    <source>
        <dbReference type="ARBA" id="ARBA00006832"/>
    </source>
</evidence>
<name>A0A015JLL4_RHIIW</name>
<protein>
    <recommendedName>
        <fullName evidence="2">Vps72/YL1 C-terminal domain-containing protein</fullName>
    </recommendedName>
</protein>
<dbReference type="Pfam" id="PF05764">
    <property type="entry name" value="YL1"/>
    <property type="match status" value="1"/>
</dbReference>
<proteinExistence type="inferred from homology"/>
<dbReference type="SMART" id="SM00993">
    <property type="entry name" value="YL1_C"/>
    <property type="match status" value="1"/>
</dbReference>
<comment type="similarity">
    <text evidence="1">Belongs to the VPS72/YL1 family.</text>
</comment>
<feature type="domain" description="Vps72/YL1 C-terminal" evidence="2">
    <location>
        <begin position="168"/>
        <end position="197"/>
    </location>
</feature>
<dbReference type="Proteomes" id="UP000022910">
    <property type="component" value="Unassembled WGS sequence"/>
</dbReference>
<evidence type="ECO:0000259" key="2">
    <source>
        <dbReference type="SMART" id="SM00993"/>
    </source>
</evidence>
<dbReference type="EMBL" id="JEMT01016596">
    <property type="protein sequence ID" value="EXX70402.1"/>
    <property type="molecule type" value="Genomic_DNA"/>
</dbReference>
<dbReference type="PANTHER" id="PTHR13275:SF4">
    <property type="entry name" value="VACUOLAR PROTEIN SORTING-ASSOCIATED PROTEIN 72 HOMOLOG"/>
    <property type="match status" value="1"/>
</dbReference>
<dbReference type="GO" id="GO:0005634">
    <property type="term" value="C:nucleus"/>
    <property type="evidence" value="ECO:0007669"/>
    <property type="project" value="TreeGrafter"/>
</dbReference>
<dbReference type="OrthoDB" id="78296at2759"/>
<organism evidence="3 4">
    <name type="scientific">Rhizophagus irregularis (strain DAOM 197198w)</name>
    <name type="common">Glomus intraradices</name>
    <dbReference type="NCBI Taxonomy" id="1432141"/>
    <lineage>
        <taxon>Eukaryota</taxon>
        <taxon>Fungi</taxon>
        <taxon>Fungi incertae sedis</taxon>
        <taxon>Mucoromycota</taxon>
        <taxon>Glomeromycotina</taxon>
        <taxon>Glomeromycetes</taxon>
        <taxon>Glomerales</taxon>
        <taxon>Glomeraceae</taxon>
        <taxon>Rhizophagus</taxon>
    </lineage>
</organism>